<dbReference type="AlphaFoldDB" id="A0A813CL89"/>
<keyword evidence="2" id="KW-1185">Reference proteome</keyword>
<sequence length="172" mass="19946">KCHWFQHQNLPYILEWYVENQQVTQEELKASYDAANEGKLDKEKVMQGLNDLDAALAVLADCLVRTKKCKERLAEIAMRSNAIPSEAYIQMMVENEKNNQHRGWQDRVKVLEKLKKQSELLKGAEDPGFTDKLLKKFRQDQNLSVVAKKSAIVKSGHRNKSWYISWFGSYGE</sequence>
<reference evidence="1" key="1">
    <citation type="submission" date="2021-02" db="EMBL/GenBank/DDBJ databases">
        <authorList>
            <person name="Dougan E. K."/>
            <person name="Rhodes N."/>
            <person name="Thang M."/>
            <person name="Chan C."/>
        </authorList>
    </citation>
    <scope>NUCLEOTIDE SEQUENCE</scope>
</reference>
<accession>A0A813CL89</accession>
<dbReference type="Proteomes" id="UP000601435">
    <property type="component" value="Unassembled WGS sequence"/>
</dbReference>
<gene>
    <name evidence="1" type="primary">ML5</name>
    <name evidence="1" type="ORF">SNEC2469_LOCUS34941</name>
</gene>
<proteinExistence type="predicted"/>
<dbReference type="EMBL" id="CAJNJA010098809">
    <property type="protein sequence ID" value="CAE7943170.1"/>
    <property type="molecule type" value="Genomic_DNA"/>
</dbReference>
<organism evidence="1 2">
    <name type="scientific">Symbiodinium necroappetens</name>
    <dbReference type="NCBI Taxonomy" id="1628268"/>
    <lineage>
        <taxon>Eukaryota</taxon>
        <taxon>Sar</taxon>
        <taxon>Alveolata</taxon>
        <taxon>Dinophyceae</taxon>
        <taxon>Suessiales</taxon>
        <taxon>Symbiodiniaceae</taxon>
        <taxon>Symbiodinium</taxon>
    </lineage>
</organism>
<protein>
    <submittedName>
        <fullName evidence="1">ML5 protein</fullName>
    </submittedName>
</protein>
<evidence type="ECO:0000313" key="1">
    <source>
        <dbReference type="EMBL" id="CAE7943170.1"/>
    </source>
</evidence>
<feature type="non-terminal residue" evidence="1">
    <location>
        <position position="1"/>
    </location>
</feature>
<comment type="caution">
    <text evidence="1">The sequence shown here is derived from an EMBL/GenBank/DDBJ whole genome shotgun (WGS) entry which is preliminary data.</text>
</comment>
<dbReference type="OrthoDB" id="8954335at2759"/>
<evidence type="ECO:0000313" key="2">
    <source>
        <dbReference type="Proteomes" id="UP000601435"/>
    </source>
</evidence>
<name>A0A813CL89_9DINO</name>